<keyword evidence="3" id="KW-1185">Reference proteome</keyword>
<evidence type="ECO:0000256" key="1">
    <source>
        <dbReference type="SAM" id="MobiDB-lite"/>
    </source>
</evidence>
<evidence type="ECO:0000313" key="2">
    <source>
        <dbReference type="EMBL" id="GBN04089.1"/>
    </source>
</evidence>
<proteinExistence type="predicted"/>
<accession>A0A4Y2KPL7</accession>
<feature type="region of interest" description="Disordered" evidence="1">
    <location>
        <begin position="87"/>
        <end position="107"/>
    </location>
</feature>
<dbReference type="Proteomes" id="UP000499080">
    <property type="component" value="Unassembled WGS sequence"/>
</dbReference>
<comment type="caution">
    <text evidence="2">The sequence shown here is derived from an EMBL/GenBank/DDBJ whole genome shotgun (WGS) entry which is preliminary data.</text>
</comment>
<protein>
    <submittedName>
        <fullName evidence="2">Uncharacterized protein</fullName>
    </submittedName>
</protein>
<reference evidence="2 3" key="1">
    <citation type="journal article" date="2019" name="Sci. Rep.">
        <title>Orb-weaving spider Araneus ventricosus genome elucidates the spidroin gene catalogue.</title>
        <authorList>
            <person name="Kono N."/>
            <person name="Nakamura H."/>
            <person name="Ohtoshi R."/>
            <person name="Moran D.A.P."/>
            <person name="Shinohara A."/>
            <person name="Yoshida Y."/>
            <person name="Fujiwara M."/>
            <person name="Mori M."/>
            <person name="Tomita M."/>
            <person name="Arakawa K."/>
        </authorList>
    </citation>
    <scope>NUCLEOTIDE SEQUENCE [LARGE SCALE GENOMIC DNA]</scope>
</reference>
<organism evidence="2 3">
    <name type="scientific">Araneus ventricosus</name>
    <name type="common">Orbweaver spider</name>
    <name type="synonym">Epeira ventricosa</name>
    <dbReference type="NCBI Taxonomy" id="182803"/>
    <lineage>
        <taxon>Eukaryota</taxon>
        <taxon>Metazoa</taxon>
        <taxon>Ecdysozoa</taxon>
        <taxon>Arthropoda</taxon>
        <taxon>Chelicerata</taxon>
        <taxon>Arachnida</taxon>
        <taxon>Araneae</taxon>
        <taxon>Araneomorphae</taxon>
        <taxon>Entelegynae</taxon>
        <taxon>Araneoidea</taxon>
        <taxon>Araneidae</taxon>
        <taxon>Araneus</taxon>
    </lineage>
</organism>
<dbReference type="AlphaFoldDB" id="A0A4Y2KPL7"/>
<gene>
    <name evidence="2" type="ORF">AVEN_79547_1</name>
</gene>
<sequence>MVVINLLGLEYLTKSMHQTFWIKGKPGVFYRSTIPWNNYAAPKANHSLLFSNGIFGTREGKTYRQGQQSIYLSNLVQMIRNGEIQKNLKSKTQSANSNLRPRCEGSG</sequence>
<dbReference type="EMBL" id="BGPR01004857">
    <property type="protein sequence ID" value="GBN04089.1"/>
    <property type="molecule type" value="Genomic_DNA"/>
</dbReference>
<feature type="compositionally biased region" description="Polar residues" evidence="1">
    <location>
        <begin position="90"/>
        <end position="99"/>
    </location>
</feature>
<evidence type="ECO:0000313" key="3">
    <source>
        <dbReference type="Proteomes" id="UP000499080"/>
    </source>
</evidence>
<name>A0A4Y2KPL7_ARAVE</name>